<dbReference type="PATRIC" id="fig|1132509.6.peg.3972"/>
<name>M0LPX2_9EURY</name>
<proteinExistence type="predicted"/>
<dbReference type="eggNOG" id="arCOG04635">
    <property type="taxonomic scope" value="Archaea"/>
</dbReference>
<comment type="caution">
    <text evidence="1">The sequence shown here is derived from an EMBL/GenBank/DDBJ whole genome shotgun (WGS) entry which is preliminary data.</text>
</comment>
<dbReference type="RefSeq" id="WP_007696088.1">
    <property type="nucleotide sequence ID" value="NZ_AJRK01000031.1"/>
</dbReference>
<dbReference type="InterPro" id="IPR043867">
    <property type="entry name" value="DUF5827"/>
</dbReference>
<dbReference type="Pfam" id="PF19145">
    <property type="entry name" value="DUF5827"/>
    <property type="match status" value="1"/>
</dbReference>
<reference evidence="1 2" key="1">
    <citation type="journal article" date="2014" name="PLoS Genet.">
        <title>Phylogenetically driven sequencing of extremely halophilic archaea reveals strategies for static and dynamic osmo-response.</title>
        <authorList>
            <person name="Becker E.A."/>
            <person name="Seitzer P.M."/>
            <person name="Tritt A."/>
            <person name="Larsen D."/>
            <person name="Krusor M."/>
            <person name="Yao A.I."/>
            <person name="Wu D."/>
            <person name="Madern D."/>
            <person name="Eisen J.A."/>
            <person name="Darling A.E."/>
            <person name="Facciotti M.T."/>
        </authorList>
    </citation>
    <scope>NUCLEOTIDE SEQUENCE [LARGE SCALE GENOMIC DNA]</scope>
    <source>
        <strain evidence="1 2">100A6</strain>
    </source>
</reference>
<dbReference type="OrthoDB" id="284158at2157"/>
<organism evidence="1 2">
    <name type="scientific">Halococcus hamelinensis 100A6</name>
    <dbReference type="NCBI Taxonomy" id="1132509"/>
    <lineage>
        <taxon>Archaea</taxon>
        <taxon>Methanobacteriati</taxon>
        <taxon>Methanobacteriota</taxon>
        <taxon>Stenosarchaea group</taxon>
        <taxon>Halobacteria</taxon>
        <taxon>Halobacteriales</taxon>
        <taxon>Halococcaceae</taxon>
        <taxon>Halococcus</taxon>
    </lineage>
</organism>
<evidence type="ECO:0000313" key="2">
    <source>
        <dbReference type="Proteomes" id="UP000011566"/>
    </source>
</evidence>
<dbReference type="Proteomes" id="UP000011566">
    <property type="component" value="Unassembled WGS sequence"/>
</dbReference>
<dbReference type="EMBL" id="AOMB01000044">
    <property type="protein sequence ID" value="EMA35516.1"/>
    <property type="molecule type" value="Genomic_DNA"/>
</dbReference>
<gene>
    <name evidence="1" type="ORF">C447_17137</name>
</gene>
<sequence length="87" mass="10003">MPRPKSSFDRLRPFQFREPGDVLDDDTMYTVYEIARLLQGLDPETELDIETEDVLLDWAIPWMVTNAEELCFADPVADDEPGHYGLA</sequence>
<evidence type="ECO:0000313" key="1">
    <source>
        <dbReference type="EMBL" id="EMA35516.1"/>
    </source>
</evidence>
<keyword evidence="2" id="KW-1185">Reference proteome</keyword>
<dbReference type="AlphaFoldDB" id="M0LPX2"/>
<accession>M0LPX2</accession>
<protein>
    <submittedName>
        <fullName evidence="1">Uncharacterized protein</fullName>
    </submittedName>
</protein>